<accession>A0AAU8JP64</accession>
<dbReference type="EMBL" id="CP159872">
    <property type="protein sequence ID" value="XCM77653.1"/>
    <property type="molecule type" value="Genomic_DNA"/>
</dbReference>
<evidence type="ECO:0000313" key="1">
    <source>
        <dbReference type="EMBL" id="XCM77653.1"/>
    </source>
</evidence>
<dbReference type="RefSeq" id="WP_354637334.1">
    <property type="nucleotide sequence ID" value="NZ_CP159872.1"/>
</dbReference>
<dbReference type="AlphaFoldDB" id="A0AAU8JP64"/>
<name>A0AAU8JP64_9ACTN</name>
<organism evidence="1">
    <name type="scientific">Kitasatospora camelliae</name>
    <dbReference type="NCBI Taxonomy" id="3156397"/>
    <lineage>
        <taxon>Bacteria</taxon>
        <taxon>Bacillati</taxon>
        <taxon>Actinomycetota</taxon>
        <taxon>Actinomycetes</taxon>
        <taxon>Kitasatosporales</taxon>
        <taxon>Streptomycetaceae</taxon>
        <taxon>Kitasatospora</taxon>
    </lineage>
</organism>
<sequence length="45" mass="4903">MHDPQALLLAVVDRLVEAVDPEAFATPAHTWRMLAEDPYTGGLLA</sequence>
<protein>
    <submittedName>
        <fullName evidence="1">Uncharacterized protein</fullName>
    </submittedName>
</protein>
<gene>
    <name evidence="1" type="ORF">ABWK59_01215</name>
</gene>
<dbReference type="KEGG" id="kcm:ABWK59_01215"/>
<proteinExistence type="predicted"/>
<reference evidence="1" key="1">
    <citation type="submission" date="2024-06" db="EMBL/GenBank/DDBJ databases">
        <title>The genome sequences of Kitasatospora sp. strain HUAS MG31.</title>
        <authorList>
            <person name="Mo P."/>
        </authorList>
    </citation>
    <scope>NUCLEOTIDE SEQUENCE</scope>
    <source>
        <strain evidence="1">HUAS MG31</strain>
    </source>
</reference>